<protein>
    <submittedName>
        <fullName evidence="2">Antibiotic biosynthesis monooxygenase</fullName>
    </submittedName>
</protein>
<dbReference type="OrthoDB" id="9812192at2"/>
<evidence type="ECO:0000259" key="1">
    <source>
        <dbReference type="PROSITE" id="PS51725"/>
    </source>
</evidence>
<dbReference type="InterPro" id="IPR007138">
    <property type="entry name" value="ABM_dom"/>
</dbReference>
<organism evidence="2 3">
    <name type="scientific">Ewingella americana</name>
    <dbReference type="NCBI Taxonomy" id="41202"/>
    <lineage>
        <taxon>Bacteria</taxon>
        <taxon>Pseudomonadati</taxon>
        <taxon>Pseudomonadota</taxon>
        <taxon>Gammaproteobacteria</taxon>
        <taxon>Enterobacterales</taxon>
        <taxon>Yersiniaceae</taxon>
        <taxon>Ewingella</taxon>
    </lineage>
</organism>
<dbReference type="EMBL" id="RCZD01000004">
    <property type="protein sequence ID" value="TPG62778.1"/>
    <property type="molecule type" value="Genomic_DNA"/>
</dbReference>
<dbReference type="GO" id="GO:0005829">
    <property type="term" value="C:cytosol"/>
    <property type="evidence" value="ECO:0007669"/>
    <property type="project" value="TreeGrafter"/>
</dbReference>
<dbReference type="PROSITE" id="PS51725">
    <property type="entry name" value="ABM"/>
    <property type="match status" value="1"/>
</dbReference>
<keyword evidence="3" id="KW-1185">Reference proteome</keyword>
<dbReference type="InterPro" id="IPR011008">
    <property type="entry name" value="Dimeric_a/b-barrel"/>
</dbReference>
<dbReference type="AlphaFoldDB" id="A0A502GMS8"/>
<dbReference type="Proteomes" id="UP000317663">
    <property type="component" value="Unassembled WGS sequence"/>
</dbReference>
<evidence type="ECO:0000313" key="3">
    <source>
        <dbReference type="Proteomes" id="UP000317663"/>
    </source>
</evidence>
<sequence>MEIRVVATVIVKPEFLSEVTDALHEVIEPSRQEVGCLQYELHRDIDHSDTFVFYERWASKEALSQHNDTEHFVNFARRLEGKLVRLDIKRLKTMA</sequence>
<dbReference type="PANTHER" id="PTHR33336:SF3">
    <property type="entry name" value="ABM DOMAIN-CONTAINING PROTEIN"/>
    <property type="match status" value="1"/>
</dbReference>
<dbReference type="InterPro" id="IPR050744">
    <property type="entry name" value="AI-2_Isomerase_LsrG"/>
</dbReference>
<dbReference type="Pfam" id="PF03992">
    <property type="entry name" value="ABM"/>
    <property type="match status" value="1"/>
</dbReference>
<comment type="caution">
    <text evidence="2">The sequence shown here is derived from an EMBL/GenBank/DDBJ whole genome shotgun (WGS) entry which is preliminary data.</text>
</comment>
<proteinExistence type="predicted"/>
<gene>
    <name evidence="2" type="ORF">EAH77_09935</name>
</gene>
<name>A0A502GMS8_9GAMM</name>
<evidence type="ECO:0000313" key="2">
    <source>
        <dbReference type="EMBL" id="TPG62778.1"/>
    </source>
</evidence>
<dbReference type="SUPFAM" id="SSF54909">
    <property type="entry name" value="Dimeric alpha+beta barrel"/>
    <property type="match status" value="1"/>
</dbReference>
<keyword evidence="2" id="KW-0560">Oxidoreductase</keyword>
<dbReference type="PANTHER" id="PTHR33336">
    <property type="entry name" value="QUINOL MONOOXYGENASE YGIN-RELATED"/>
    <property type="match status" value="1"/>
</dbReference>
<keyword evidence="2" id="KW-0503">Monooxygenase</keyword>
<dbReference type="Gene3D" id="3.30.70.100">
    <property type="match status" value="1"/>
</dbReference>
<accession>A0A502GMS8</accession>
<dbReference type="RefSeq" id="WP_140472140.1">
    <property type="nucleotide sequence ID" value="NZ_RCZD01000004.1"/>
</dbReference>
<reference evidence="2 3" key="1">
    <citation type="journal article" date="2019" name="Environ. Microbiol.">
        <title>Species interactions and distinct microbial communities in high Arctic permafrost affected cryosols are associated with the CH4 and CO2 gas fluxes.</title>
        <authorList>
            <person name="Altshuler I."/>
            <person name="Hamel J."/>
            <person name="Turney S."/>
            <person name="Magnuson E."/>
            <person name="Levesque R."/>
            <person name="Greer C."/>
            <person name="Whyte L.G."/>
        </authorList>
    </citation>
    <scope>NUCLEOTIDE SEQUENCE [LARGE SCALE GENOMIC DNA]</scope>
    <source>
        <strain evidence="2 3">E4</strain>
    </source>
</reference>
<dbReference type="GO" id="GO:0004497">
    <property type="term" value="F:monooxygenase activity"/>
    <property type="evidence" value="ECO:0007669"/>
    <property type="project" value="UniProtKB-KW"/>
</dbReference>
<feature type="domain" description="ABM" evidence="1">
    <location>
        <begin position="3"/>
        <end position="94"/>
    </location>
</feature>